<dbReference type="EMBL" id="CP033230">
    <property type="protein sequence ID" value="AYO76463.1"/>
    <property type="molecule type" value="Genomic_DNA"/>
</dbReference>
<evidence type="ECO:0000313" key="1">
    <source>
        <dbReference type="EMBL" id="AYO76463.1"/>
    </source>
</evidence>
<evidence type="ECO:0000313" key="2">
    <source>
        <dbReference type="Proteomes" id="UP000280708"/>
    </source>
</evidence>
<dbReference type="RefSeq" id="WP_122129474.1">
    <property type="nucleotide sequence ID" value="NZ_CP033230.1"/>
</dbReference>
<gene>
    <name evidence="1" type="ORF">EBF16_05590</name>
</gene>
<name>A0A3G2UNC2_SPHYA</name>
<accession>A0A3G2UNC2</accession>
<dbReference type="Gene3D" id="2.30.130.30">
    <property type="entry name" value="Hypothetical protein"/>
    <property type="match status" value="1"/>
</dbReference>
<dbReference type="InterPro" id="IPR015947">
    <property type="entry name" value="PUA-like_sf"/>
</dbReference>
<organism evidence="1 2">
    <name type="scientific">Sphingobium yanoikuyae</name>
    <name type="common">Sphingomonas yanoikuyae</name>
    <dbReference type="NCBI Taxonomy" id="13690"/>
    <lineage>
        <taxon>Bacteria</taxon>
        <taxon>Pseudomonadati</taxon>
        <taxon>Pseudomonadota</taxon>
        <taxon>Alphaproteobacteria</taxon>
        <taxon>Sphingomonadales</taxon>
        <taxon>Sphingomonadaceae</taxon>
        <taxon>Sphingobium</taxon>
    </lineage>
</organism>
<proteinExistence type="predicted"/>
<protein>
    <recommendedName>
        <fullName evidence="3">ASCH domain-containing protein</fullName>
    </recommendedName>
</protein>
<dbReference type="AlphaFoldDB" id="A0A3G2UNC2"/>
<sequence length="147" mass="16649">MIPDRAISVRAPWWTAILHLGKDIENRPRHWHYRGRVWLHASSWWSTKEVQETWWDEVRHCYMASPAWNRPRPDVGSWTAMKEGCGAIVGSVELLGSVEQSSSPWFFGPVGIKLAQPVALKTPVPCKGALGLFRLPADVMELLAHAK</sequence>
<evidence type="ECO:0008006" key="3">
    <source>
        <dbReference type="Google" id="ProtNLM"/>
    </source>
</evidence>
<dbReference type="SUPFAM" id="SSF88697">
    <property type="entry name" value="PUA domain-like"/>
    <property type="match status" value="1"/>
</dbReference>
<dbReference type="Proteomes" id="UP000280708">
    <property type="component" value="Chromosome"/>
</dbReference>
<reference evidence="1 2" key="1">
    <citation type="submission" date="2018-10" db="EMBL/GenBank/DDBJ databases">
        <title>Characterization and genome analysis of a novel bacterium Sphingobium yanoikuyae SJTF8 capable of degrading PAHs.</title>
        <authorList>
            <person name="Yin C."/>
            <person name="Xiong W."/>
            <person name="Liang R."/>
        </authorList>
    </citation>
    <scope>NUCLEOTIDE SEQUENCE [LARGE SCALE GENOMIC DNA]</scope>
    <source>
        <strain evidence="1 2">SJTF8</strain>
    </source>
</reference>